<keyword evidence="4" id="KW-0378">Hydrolase</keyword>
<evidence type="ECO:0000256" key="2">
    <source>
        <dbReference type="ARBA" id="ARBA00010730"/>
    </source>
</evidence>
<proteinExistence type="inferred from homology"/>
<dbReference type="EMBL" id="CAKOAT010508487">
    <property type="protein sequence ID" value="CAH8381206.1"/>
    <property type="molecule type" value="Genomic_DNA"/>
</dbReference>
<comment type="similarity">
    <text evidence="2">Belongs to the glycosyl hydrolase 81 family.</text>
</comment>
<keyword evidence="5" id="KW-0119">Carbohydrate metabolism</keyword>
<protein>
    <recommendedName>
        <fullName evidence="3">glucan endo-1,3-beta-D-glucosidase</fullName>
        <ecNumber evidence="3">3.2.1.39</ecNumber>
    </recommendedName>
</protein>
<evidence type="ECO:0000256" key="3">
    <source>
        <dbReference type="ARBA" id="ARBA00012780"/>
    </source>
</evidence>
<dbReference type="InterPro" id="IPR040720">
    <property type="entry name" value="GH81_C"/>
</dbReference>
<dbReference type="Pfam" id="PF03639">
    <property type="entry name" value="Glyco_hydro_81"/>
    <property type="match status" value="1"/>
</dbReference>
<feature type="domain" description="Glycosyl hydrolase family 81 N-terminal" evidence="9">
    <location>
        <begin position="34"/>
        <end position="302"/>
    </location>
</feature>
<comment type="caution">
    <text evidence="11">The sequence shown here is derived from an EMBL/GenBank/DDBJ whole genome shotgun (WGS) entry which is preliminary data.</text>
</comment>
<dbReference type="InterPro" id="IPR040451">
    <property type="entry name" value="GH81_N"/>
</dbReference>
<dbReference type="GO" id="GO:0071555">
    <property type="term" value="P:cell wall organization"/>
    <property type="evidence" value="ECO:0007669"/>
    <property type="project" value="UniProtKB-KW"/>
</dbReference>
<keyword evidence="12" id="KW-1185">Reference proteome</keyword>
<evidence type="ECO:0000313" key="11">
    <source>
        <dbReference type="EMBL" id="CAH8381206.1"/>
    </source>
</evidence>
<evidence type="ECO:0000256" key="5">
    <source>
        <dbReference type="ARBA" id="ARBA00023277"/>
    </source>
</evidence>
<dbReference type="AlphaFoldDB" id="A0ABC8LCC8"/>
<organism evidence="11 12">
    <name type="scientific">Eruca vesicaria subsp. sativa</name>
    <name type="common">Garden rocket</name>
    <name type="synonym">Eruca sativa</name>
    <dbReference type="NCBI Taxonomy" id="29727"/>
    <lineage>
        <taxon>Eukaryota</taxon>
        <taxon>Viridiplantae</taxon>
        <taxon>Streptophyta</taxon>
        <taxon>Embryophyta</taxon>
        <taxon>Tracheophyta</taxon>
        <taxon>Spermatophyta</taxon>
        <taxon>Magnoliopsida</taxon>
        <taxon>eudicotyledons</taxon>
        <taxon>Gunneridae</taxon>
        <taxon>Pentapetalae</taxon>
        <taxon>rosids</taxon>
        <taxon>malvids</taxon>
        <taxon>Brassicales</taxon>
        <taxon>Brassicaceae</taxon>
        <taxon>Brassiceae</taxon>
        <taxon>Eruca</taxon>
    </lineage>
</organism>
<dbReference type="InterPro" id="IPR005200">
    <property type="entry name" value="Endo-beta-glucanase"/>
</dbReference>
<dbReference type="EC" id="3.2.1.39" evidence="3"/>
<dbReference type="Pfam" id="PF17652">
    <property type="entry name" value="Glyco_hydro81C"/>
    <property type="match status" value="1"/>
</dbReference>
<evidence type="ECO:0000256" key="7">
    <source>
        <dbReference type="ARBA" id="ARBA00023316"/>
    </source>
</evidence>
<evidence type="ECO:0000256" key="8">
    <source>
        <dbReference type="ARBA" id="ARBA00023326"/>
    </source>
</evidence>
<keyword evidence="8" id="KW-0624">Polysaccharide degradation</keyword>
<evidence type="ECO:0000256" key="4">
    <source>
        <dbReference type="ARBA" id="ARBA00022801"/>
    </source>
</evidence>
<dbReference type="PANTHER" id="PTHR31983:SF0">
    <property type="entry name" value="GLUCAN ENDO-1,3-BETA-D-GLUCOSIDASE 2"/>
    <property type="match status" value="1"/>
</dbReference>
<sequence length="671" mass="76439">MAYSRPENESPFLFPKCESSVLPDPSRFFSNHLLSTNPLPTNSFFQNFTLGKGDTPEYFHPYLIKPGKSSLSISYPTLFQNSDFFYQLFKSDIVISGSHVHQTHHISSYSDLGVNLDFPSSNLRFFLVRGSPFITFTVSCNSFTISTSHEFVSFSGNSLSTKYTAKLNNNQTWLIYASSPINLTKHDNSSIRSPGEFSGLIRIAVLPNSKPDFEPVLDRFSRSYPVSGHADFTKPFTLEYKWEKRGHGDLLMLAHPLHLKLLTKDNETVTVMKNIKYRSIDGDLTGVIGDSWILKPDSVPITWHSLKGVKQDSSRDEIISALIEDVIALNSSSPVSDWTYHYGKVIARAARLALIAEEVSYLHVIPAISEYLKDMIEPWLDGTFKPNSFVYDSKWGGLITTQGAKNAREDNGYGIYNNHHYHLGYFIYAISVLVKIDPLWGMRYRSHAYTLLADYMTLGRRKKRCDGFDYVFPRLRCFDFYKLHSWAGGLTVFDDGRNQVGPSEAVNAYYSAALLGLAYGDVDLVAVGSTIMSLEIHASKMWWQVKENDSIYPKDFTAKNRLVGVLWSTKRDSSLWFGDREWKECRLGQQLLPLIPVSEILFSDVKFVKQLVKWTLPALKRDGVKDGWKGFVYALESVYDKYEALEMIRGLREFDDGNSLSNLLWWVHSRD</sequence>
<dbReference type="GO" id="GO:0042973">
    <property type="term" value="F:glucan endo-1,3-beta-D-glucosidase activity"/>
    <property type="evidence" value="ECO:0007669"/>
    <property type="project" value="UniProtKB-EC"/>
</dbReference>
<dbReference type="GO" id="GO:0000272">
    <property type="term" value="P:polysaccharide catabolic process"/>
    <property type="evidence" value="ECO:0007669"/>
    <property type="project" value="UniProtKB-KW"/>
</dbReference>
<dbReference type="Gene3D" id="2.70.98.30">
    <property type="entry name" value="Golgi alpha-mannosidase II, domain 4"/>
    <property type="match status" value="1"/>
</dbReference>
<dbReference type="PANTHER" id="PTHR31983">
    <property type="entry name" value="ENDO-1,3(4)-BETA-GLUCANASE 1"/>
    <property type="match status" value="1"/>
</dbReference>
<gene>
    <name evidence="11" type="ORF">ERUC_LOCUS33689</name>
</gene>
<dbReference type="Proteomes" id="UP001642260">
    <property type="component" value="Unassembled WGS sequence"/>
</dbReference>
<evidence type="ECO:0000256" key="6">
    <source>
        <dbReference type="ARBA" id="ARBA00023295"/>
    </source>
</evidence>
<evidence type="ECO:0000259" key="10">
    <source>
        <dbReference type="Pfam" id="PF17652"/>
    </source>
</evidence>
<evidence type="ECO:0000256" key="1">
    <source>
        <dbReference type="ARBA" id="ARBA00000382"/>
    </source>
</evidence>
<evidence type="ECO:0000313" key="12">
    <source>
        <dbReference type="Proteomes" id="UP001642260"/>
    </source>
</evidence>
<evidence type="ECO:0000259" key="9">
    <source>
        <dbReference type="Pfam" id="PF03639"/>
    </source>
</evidence>
<keyword evidence="7" id="KW-0961">Cell wall biogenesis/degradation</keyword>
<comment type="catalytic activity">
    <reaction evidence="1">
        <text>Hydrolysis of (1-&gt;3)-beta-D-glucosidic linkages in (1-&gt;3)-beta-D-glucans.</text>
        <dbReference type="EC" id="3.2.1.39"/>
    </reaction>
</comment>
<accession>A0ABC8LCC8</accession>
<feature type="domain" description="Glycosyl hydrolase family 81 C-terminal" evidence="10">
    <location>
        <begin position="312"/>
        <end position="666"/>
    </location>
</feature>
<dbReference type="PROSITE" id="PS52008">
    <property type="entry name" value="GH81"/>
    <property type="match status" value="1"/>
</dbReference>
<keyword evidence="6" id="KW-0326">Glycosidase</keyword>
<reference evidence="11 12" key="1">
    <citation type="submission" date="2022-03" db="EMBL/GenBank/DDBJ databases">
        <authorList>
            <person name="Macdonald S."/>
            <person name="Ahmed S."/>
            <person name="Newling K."/>
        </authorList>
    </citation>
    <scope>NUCLEOTIDE SEQUENCE [LARGE SCALE GENOMIC DNA]</scope>
</reference>
<name>A0ABC8LCC8_ERUVS</name>